<dbReference type="EMBL" id="CP086322">
    <property type="protein sequence ID" value="UQA96546.1"/>
    <property type="molecule type" value="Genomic_DNA"/>
</dbReference>
<evidence type="ECO:0000256" key="1">
    <source>
        <dbReference type="SAM" id="MobiDB-lite"/>
    </source>
</evidence>
<reference evidence="2" key="1">
    <citation type="submission" date="2021-10" db="EMBL/GenBank/DDBJ databases">
        <title>Streptomyces nigrumlapis sp.nov.,an antimicrobial producing actinobacterium isolated from Black Gobi rocks.</title>
        <authorList>
            <person name="Wen Y."/>
            <person name="Zhang W."/>
            <person name="Liu X.G."/>
        </authorList>
    </citation>
    <scope>NUCLEOTIDE SEQUENCE</scope>
    <source>
        <strain evidence="2">ST13-2-2</strain>
    </source>
</reference>
<accession>A0ABY4MFI1</accession>
<keyword evidence="3" id="KW-1185">Reference proteome</keyword>
<feature type="compositionally biased region" description="Low complexity" evidence="1">
    <location>
        <begin position="1"/>
        <end position="19"/>
    </location>
</feature>
<gene>
    <name evidence="2" type="ORF">K9S39_35885</name>
</gene>
<protein>
    <submittedName>
        <fullName evidence="2">Uncharacterized protein</fullName>
    </submittedName>
</protein>
<feature type="region of interest" description="Disordered" evidence="1">
    <location>
        <begin position="58"/>
        <end position="95"/>
    </location>
</feature>
<proteinExistence type="predicted"/>
<name>A0ABY4MFI1_9ACTN</name>
<organism evidence="2 3">
    <name type="scientific">Streptomyces halobius</name>
    <dbReference type="NCBI Taxonomy" id="2879846"/>
    <lineage>
        <taxon>Bacteria</taxon>
        <taxon>Bacillati</taxon>
        <taxon>Actinomycetota</taxon>
        <taxon>Actinomycetes</taxon>
        <taxon>Kitasatosporales</taxon>
        <taxon>Streptomycetaceae</taxon>
        <taxon>Streptomyces</taxon>
    </lineage>
</organism>
<evidence type="ECO:0000313" key="2">
    <source>
        <dbReference type="EMBL" id="UQA96546.1"/>
    </source>
</evidence>
<dbReference type="RefSeq" id="WP_248867478.1">
    <property type="nucleotide sequence ID" value="NZ_CP086322.1"/>
</dbReference>
<feature type="region of interest" description="Disordered" evidence="1">
    <location>
        <begin position="1"/>
        <end position="28"/>
    </location>
</feature>
<evidence type="ECO:0000313" key="3">
    <source>
        <dbReference type="Proteomes" id="UP000830115"/>
    </source>
</evidence>
<sequence>MTVNTRASRAGSAGADGAGTPCAASTSRRASALIARGAQLSTHVLADGSEGVFISAGHSDDELVGPPDGRRIATSPLRIAGTRGTPPRLPPGLGS</sequence>
<dbReference type="Proteomes" id="UP000830115">
    <property type="component" value="Chromosome"/>
</dbReference>